<evidence type="ECO:0000313" key="2">
    <source>
        <dbReference type="EMBL" id="MQL97252.1"/>
    </source>
</evidence>
<protein>
    <submittedName>
        <fullName evidence="2">Uncharacterized protein</fullName>
    </submittedName>
</protein>
<proteinExistence type="predicted"/>
<accession>A0A843VF26</accession>
<evidence type="ECO:0000313" key="3">
    <source>
        <dbReference type="Proteomes" id="UP000652761"/>
    </source>
</evidence>
<comment type="caution">
    <text evidence="2">The sequence shown here is derived from an EMBL/GenBank/DDBJ whole genome shotgun (WGS) entry which is preliminary data.</text>
</comment>
<dbReference type="Proteomes" id="UP000652761">
    <property type="component" value="Unassembled WGS sequence"/>
</dbReference>
<organism evidence="2 3">
    <name type="scientific">Colocasia esculenta</name>
    <name type="common">Wild taro</name>
    <name type="synonym">Arum esculentum</name>
    <dbReference type="NCBI Taxonomy" id="4460"/>
    <lineage>
        <taxon>Eukaryota</taxon>
        <taxon>Viridiplantae</taxon>
        <taxon>Streptophyta</taxon>
        <taxon>Embryophyta</taxon>
        <taxon>Tracheophyta</taxon>
        <taxon>Spermatophyta</taxon>
        <taxon>Magnoliopsida</taxon>
        <taxon>Liliopsida</taxon>
        <taxon>Araceae</taxon>
        <taxon>Aroideae</taxon>
        <taxon>Colocasieae</taxon>
        <taxon>Colocasia</taxon>
    </lineage>
</organism>
<reference evidence="2" key="1">
    <citation type="submission" date="2017-07" db="EMBL/GenBank/DDBJ databases">
        <title>Taro Niue Genome Assembly and Annotation.</title>
        <authorList>
            <person name="Atibalentja N."/>
            <person name="Keating K."/>
            <person name="Fields C.J."/>
        </authorList>
    </citation>
    <scope>NUCLEOTIDE SEQUENCE</scope>
    <source>
        <strain evidence="2">Niue_2</strain>
        <tissue evidence="2">Leaf</tissue>
    </source>
</reference>
<dbReference type="EMBL" id="NMUH01002022">
    <property type="protein sequence ID" value="MQL97252.1"/>
    <property type="molecule type" value="Genomic_DNA"/>
</dbReference>
<feature type="region of interest" description="Disordered" evidence="1">
    <location>
        <begin position="97"/>
        <end position="129"/>
    </location>
</feature>
<feature type="compositionally biased region" description="Polar residues" evidence="1">
    <location>
        <begin position="97"/>
        <end position="117"/>
    </location>
</feature>
<evidence type="ECO:0000256" key="1">
    <source>
        <dbReference type="SAM" id="MobiDB-lite"/>
    </source>
</evidence>
<dbReference type="OrthoDB" id="1937476at2759"/>
<keyword evidence="3" id="KW-1185">Reference proteome</keyword>
<gene>
    <name evidence="2" type="ORF">Taro_029928</name>
</gene>
<name>A0A843VF26_COLES</name>
<sequence length="341" mass="37826">MWTVLAKEIQRYSPSNDVNQVGALGAEFITRSGRKWGRPPPANQNIIFREEPSYQIPEPKVRGVQVPPPPGLYTNEVAGGTIPSFAEFLAVEEQTKMLSTPPTTQKKASNEQNSPVSGLQAKNGASDKEELKLDDVGAENRIIKLLKKTPTWFSVWKILSLTEETRKVLITALQTPAQYETYLAEMQVEAAVANAESITFTPEDMLLPMTTHNRPLYMRGQLNGLPLNRIMVDPEAAINILPYKIYQKYHFDVHLTLAHDPGVAAVEPAPTKKVDVQSCDVPVCKHGSAVKIEDEEPELILVPEGLTKPAAEIDCQTMRALKTMVISHPGGHFMVFYADEE</sequence>
<dbReference type="AlphaFoldDB" id="A0A843VF26"/>